<accession>A0A0A9L1G3</accession>
<organism evidence="2">
    <name type="scientific">Arundo donax</name>
    <name type="common">Giant reed</name>
    <name type="synonym">Donax arundinaceus</name>
    <dbReference type="NCBI Taxonomy" id="35708"/>
    <lineage>
        <taxon>Eukaryota</taxon>
        <taxon>Viridiplantae</taxon>
        <taxon>Streptophyta</taxon>
        <taxon>Embryophyta</taxon>
        <taxon>Tracheophyta</taxon>
        <taxon>Spermatophyta</taxon>
        <taxon>Magnoliopsida</taxon>
        <taxon>Liliopsida</taxon>
        <taxon>Poales</taxon>
        <taxon>Poaceae</taxon>
        <taxon>PACMAD clade</taxon>
        <taxon>Arundinoideae</taxon>
        <taxon>Arundineae</taxon>
        <taxon>Arundo</taxon>
    </lineage>
</organism>
<protein>
    <submittedName>
        <fullName evidence="2">Uncharacterized protein</fullName>
    </submittedName>
</protein>
<dbReference type="EMBL" id="GBRH01226823">
    <property type="protein sequence ID" value="JAD71072.1"/>
    <property type="molecule type" value="Transcribed_RNA"/>
</dbReference>
<dbReference type="AlphaFoldDB" id="A0A0A9L1G3"/>
<reference evidence="2" key="2">
    <citation type="journal article" date="2015" name="Data Brief">
        <title>Shoot transcriptome of the giant reed, Arundo donax.</title>
        <authorList>
            <person name="Barrero R.A."/>
            <person name="Guerrero F.D."/>
            <person name="Moolhuijzen P."/>
            <person name="Goolsby J.A."/>
            <person name="Tidwell J."/>
            <person name="Bellgard S.E."/>
            <person name="Bellgard M.I."/>
        </authorList>
    </citation>
    <scope>NUCLEOTIDE SEQUENCE</scope>
    <source>
        <tissue evidence="2">Shoot tissue taken approximately 20 cm above the soil surface</tissue>
    </source>
</reference>
<proteinExistence type="predicted"/>
<feature type="compositionally biased region" description="Basic and acidic residues" evidence="1">
    <location>
        <begin position="7"/>
        <end position="30"/>
    </location>
</feature>
<evidence type="ECO:0000256" key="1">
    <source>
        <dbReference type="SAM" id="MobiDB-lite"/>
    </source>
</evidence>
<evidence type="ECO:0000313" key="2">
    <source>
        <dbReference type="EMBL" id="JAD71072.1"/>
    </source>
</evidence>
<feature type="compositionally biased region" description="Basic residues" evidence="1">
    <location>
        <begin position="31"/>
        <end position="42"/>
    </location>
</feature>
<sequence length="65" mass="7282">MVIGTEQGERGGARREGGCGGGARREEGRSGAKRRRMRRCRAWRGGGLGDAERRGERQEEDDWCF</sequence>
<name>A0A0A9L1G3_ARUDO</name>
<reference evidence="2" key="1">
    <citation type="submission" date="2014-09" db="EMBL/GenBank/DDBJ databases">
        <authorList>
            <person name="Magalhaes I.L.F."/>
            <person name="Oliveira U."/>
            <person name="Santos F.R."/>
            <person name="Vidigal T.H.D.A."/>
            <person name="Brescovit A.D."/>
            <person name="Santos A.J."/>
        </authorList>
    </citation>
    <scope>NUCLEOTIDE SEQUENCE</scope>
    <source>
        <tissue evidence="2">Shoot tissue taken approximately 20 cm above the soil surface</tissue>
    </source>
</reference>
<feature type="region of interest" description="Disordered" evidence="1">
    <location>
        <begin position="1"/>
        <end position="65"/>
    </location>
</feature>